<evidence type="ECO:0000259" key="14">
    <source>
        <dbReference type="Pfam" id="PF17243"/>
    </source>
</evidence>
<feature type="domain" description="POTRA" evidence="13">
    <location>
        <begin position="230"/>
        <end position="301"/>
    </location>
</feature>
<gene>
    <name evidence="15" type="ORF">SAMN02910344_00289</name>
</gene>
<dbReference type="OrthoDB" id="9803054at2"/>
<protein>
    <recommendedName>
        <fullName evidence="3">Translocation and assembly module subunit TamA</fullName>
    </recommendedName>
    <alternativeName>
        <fullName evidence="9">Autotransporter assembly factor TamA</fullName>
    </alternativeName>
</protein>
<comment type="subunit">
    <text evidence="10">Interacts with TamB to form the translocation and assembly module (TAM).</text>
</comment>
<comment type="similarity">
    <text evidence="2">Belongs to the TamA family.</text>
</comment>
<evidence type="ECO:0000256" key="10">
    <source>
        <dbReference type="ARBA" id="ARBA00093548"/>
    </source>
</evidence>
<organism evidence="15 16">
    <name type="scientific">Ruminobacter amylophilus</name>
    <dbReference type="NCBI Taxonomy" id="867"/>
    <lineage>
        <taxon>Bacteria</taxon>
        <taxon>Pseudomonadati</taxon>
        <taxon>Pseudomonadota</taxon>
        <taxon>Gammaproteobacteria</taxon>
        <taxon>Aeromonadales</taxon>
        <taxon>Succinivibrionaceae</taxon>
        <taxon>Ruminobacter</taxon>
    </lineage>
</organism>
<dbReference type="Pfam" id="PF01103">
    <property type="entry name" value="Omp85"/>
    <property type="match status" value="1"/>
</dbReference>
<dbReference type="InterPro" id="IPR035243">
    <property type="entry name" value="TamA_POTRA_Dom_1"/>
</dbReference>
<evidence type="ECO:0000256" key="1">
    <source>
        <dbReference type="ARBA" id="ARBA00004442"/>
    </source>
</evidence>
<evidence type="ECO:0000256" key="6">
    <source>
        <dbReference type="ARBA" id="ARBA00022729"/>
    </source>
</evidence>
<dbReference type="InterPro" id="IPR010827">
    <property type="entry name" value="BamA/TamA_POTRA"/>
</dbReference>
<feature type="chain" id="PRO_5024828171" description="Translocation and assembly module subunit TamA" evidence="11">
    <location>
        <begin position="25"/>
        <end position="615"/>
    </location>
</feature>
<evidence type="ECO:0000256" key="5">
    <source>
        <dbReference type="ARBA" id="ARBA00022692"/>
    </source>
</evidence>
<evidence type="ECO:0000313" key="16">
    <source>
        <dbReference type="Proteomes" id="UP000243745"/>
    </source>
</evidence>
<dbReference type="Pfam" id="PF17243">
    <property type="entry name" value="POTRA_TamA_1"/>
    <property type="match status" value="1"/>
</dbReference>
<comment type="subcellular location">
    <subcellularLocation>
        <location evidence="1">Cell outer membrane</location>
    </subcellularLocation>
</comment>
<feature type="domain" description="Bacterial surface antigen (D15)" evidence="12">
    <location>
        <begin position="332"/>
        <end position="612"/>
    </location>
</feature>
<dbReference type="AlphaFoldDB" id="A0A662ZG52"/>
<name>A0A662ZG52_9GAMM</name>
<dbReference type="RefSeq" id="WP_093140241.1">
    <property type="nucleotide sequence ID" value="NZ_FOXF01000003.1"/>
</dbReference>
<evidence type="ECO:0000256" key="11">
    <source>
        <dbReference type="SAM" id="SignalP"/>
    </source>
</evidence>
<dbReference type="EMBL" id="FOXF01000003">
    <property type="protein sequence ID" value="SFP04418.1"/>
    <property type="molecule type" value="Genomic_DNA"/>
</dbReference>
<dbReference type="PANTHER" id="PTHR12815">
    <property type="entry name" value="SORTING AND ASSEMBLY MACHINERY SAMM50 PROTEIN FAMILY MEMBER"/>
    <property type="match status" value="1"/>
</dbReference>
<feature type="signal peptide" evidence="11">
    <location>
        <begin position="1"/>
        <end position="24"/>
    </location>
</feature>
<dbReference type="GO" id="GO:0009279">
    <property type="term" value="C:cell outer membrane"/>
    <property type="evidence" value="ECO:0007669"/>
    <property type="project" value="UniProtKB-SubCell"/>
</dbReference>
<evidence type="ECO:0000256" key="2">
    <source>
        <dbReference type="ARBA" id="ARBA00010248"/>
    </source>
</evidence>
<keyword evidence="5" id="KW-0812">Transmembrane</keyword>
<dbReference type="InterPro" id="IPR000184">
    <property type="entry name" value="Bac_surfAg_D15"/>
</dbReference>
<feature type="domain" description="TamA POTRA" evidence="14">
    <location>
        <begin position="66"/>
        <end position="140"/>
    </location>
</feature>
<keyword evidence="7" id="KW-0472">Membrane</keyword>
<sequence>MLFRLYRVLCLLVFLLTCAANCYADTTYDADYNYNRQLQFQNEYVQKDGGLNDGVSEQVLEKIVKYKVECSNSSVRDNVEAYLSTLPELHRRSFNTPHVSVRKIEERVNEASKVYGYYRPNVKMTFRSKKSAVLVVYVDPGKPVWVKNTHVQILGEALTDPGFMRIFRKMTIKPYTILTHDAYESLKAKIIATALIRGYFDAHFVKNHVYADPTENSADVYLIFNSGRRYRFGKVSFTGDTRYVPAIEPLVQIEESDRFNTDKLSSVSSHLYDTGYFADAEVHPILEETEDYQVPINIHLKRKKFNVVETSLGYATDEGVRGKVKWNMPLLNERGDSLVMQLHASEVKREFLVRYKIPFRNPLSDYFFLQAQQIRENLNDTLDNITSFQGHYVTKEHAPWSVDYGFTVQYEDYSQGIENGNTWTIGPSLRVNFARAFPYRDVRSGENYNFRIFSSSTNLGGDVTFLQLYSSAKWLLSPTRDSRFILRLEQGANIGPDAKSAPPSYRFFVGGDNSVRGFGYKTVSDRDRGGKLSGGRYMTSGTAEIQIPVIEDLRNAWFIDAGQATNEYKSENTVIGVGTGIRYVTPIGLVKVDLGFGVSEKKVPFHLHFGIGPDI</sequence>
<dbReference type="InterPro" id="IPR039910">
    <property type="entry name" value="D15-like"/>
</dbReference>
<dbReference type="PANTHER" id="PTHR12815:SF47">
    <property type="entry name" value="TRANSLOCATION AND ASSEMBLY MODULE SUBUNIT TAMA"/>
    <property type="match status" value="1"/>
</dbReference>
<proteinExistence type="inferred from homology"/>
<keyword evidence="8" id="KW-0998">Cell outer membrane</keyword>
<dbReference type="Gene3D" id="3.10.20.310">
    <property type="entry name" value="membrane protein fhac"/>
    <property type="match status" value="3"/>
</dbReference>
<evidence type="ECO:0000256" key="4">
    <source>
        <dbReference type="ARBA" id="ARBA00022452"/>
    </source>
</evidence>
<keyword evidence="16" id="KW-1185">Reference proteome</keyword>
<evidence type="ECO:0000256" key="7">
    <source>
        <dbReference type="ARBA" id="ARBA00023136"/>
    </source>
</evidence>
<keyword evidence="4" id="KW-1134">Transmembrane beta strand</keyword>
<dbReference type="Pfam" id="PF07244">
    <property type="entry name" value="POTRA"/>
    <property type="match status" value="1"/>
</dbReference>
<accession>A0A662ZG52</accession>
<dbReference type="Proteomes" id="UP000243745">
    <property type="component" value="Unassembled WGS sequence"/>
</dbReference>
<dbReference type="Gene3D" id="2.40.160.50">
    <property type="entry name" value="membrane protein fhac: a member of the omp85/tpsb transporter family"/>
    <property type="match status" value="1"/>
</dbReference>
<keyword evidence="6 11" id="KW-0732">Signal</keyword>
<evidence type="ECO:0000256" key="8">
    <source>
        <dbReference type="ARBA" id="ARBA00023237"/>
    </source>
</evidence>
<evidence type="ECO:0000256" key="3">
    <source>
        <dbReference type="ARBA" id="ARBA00015419"/>
    </source>
</evidence>
<evidence type="ECO:0000259" key="12">
    <source>
        <dbReference type="Pfam" id="PF01103"/>
    </source>
</evidence>
<reference evidence="15 16" key="1">
    <citation type="submission" date="2016-10" db="EMBL/GenBank/DDBJ databases">
        <authorList>
            <person name="Varghese N."/>
            <person name="Submissions S."/>
        </authorList>
    </citation>
    <scope>NUCLEOTIDE SEQUENCE [LARGE SCALE GENOMIC DNA]</scope>
    <source>
        <strain evidence="15 16">DSM 1361</strain>
    </source>
</reference>
<evidence type="ECO:0000313" key="15">
    <source>
        <dbReference type="EMBL" id="SFP04418.1"/>
    </source>
</evidence>
<evidence type="ECO:0000256" key="9">
    <source>
        <dbReference type="ARBA" id="ARBA00033063"/>
    </source>
</evidence>
<evidence type="ECO:0000259" key="13">
    <source>
        <dbReference type="Pfam" id="PF07244"/>
    </source>
</evidence>